<evidence type="ECO:0000313" key="1">
    <source>
        <dbReference type="EMBL" id="GAB1291658.1"/>
    </source>
</evidence>
<dbReference type="EMBL" id="BAAFST010000007">
    <property type="protein sequence ID" value="GAB1291658.1"/>
    <property type="molecule type" value="Genomic_DNA"/>
</dbReference>
<name>A0ABQ0EX99_APOSI</name>
<accession>A0ABQ0EX99</accession>
<keyword evidence="2" id="KW-1185">Reference proteome</keyword>
<organism evidence="1 2">
    <name type="scientific">Apodemus speciosus</name>
    <name type="common">Large Japanese field mouse</name>
    <dbReference type="NCBI Taxonomy" id="105296"/>
    <lineage>
        <taxon>Eukaryota</taxon>
        <taxon>Metazoa</taxon>
        <taxon>Chordata</taxon>
        <taxon>Craniata</taxon>
        <taxon>Vertebrata</taxon>
        <taxon>Euteleostomi</taxon>
        <taxon>Mammalia</taxon>
        <taxon>Eutheria</taxon>
        <taxon>Euarchontoglires</taxon>
        <taxon>Glires</taxon>
        <taxon>Rodentia</taxon>
        <taxon>Myomorpha</taxon>
        <taxon>Muroidea</taxon>
        <taxon>Muridae</taxon>
        <taxon>Murinae</taxon>
        <taxon>Apodemus</taxon>
    </lineage>
</organism>
<evidence type="ECO:0000313" key="2">
    <source>
        <dbReference type="Proteomes" id="UP001623349"/>
    </source>
</evidence>
<protein>
    <submittedName>
        <fullName evidence="1">Uncharacterized protein</fullName>
    </submittedName>
</protein>
<sequence length="109" mass="12133">MLRLAFNFCRSCIRRPSAGLTGKGQALRMPGVSSGHHAGGEAVLWETHQGGQECTGVLSACVLRTRFVPGVQRGQKRALDSRDWRYGEPCYHWPFARNIDLCATCTQWP</sequence>
<gene>
    <name evidence="1" type="ORF">APTSU1_000688800</name>
</gene>
<proteinExistence type="predicted"/>
<comment type="caution">
    <text evidence="1">The sequence shown here is derived from an EMBL/GenBank/DDBJ whole genome shotgun (WGS) entry which is preliminary data.</text>
</comment>
<reference evidence="1 2" key="1">
    <citation type="submission" date="2024-08" db="EMBL/GenBank/DDBJ databases">
        <title>The draft genome of Apodemus speciosus.</title>
        <authorList>
            <person name="Nabeshima K."/>
            <person name="Suzuki S."/>
            <person name="Onuma M."/>
        </authorList>
    </citation>
    <scope>NUCLEOTIDE SEQUENCE [LARGE SCALE GENOMIC DNA]</scope>
    <source>
        <strain evidence="1">IB14-021</strain>
    </source>
</reference>
<dbReference type="Proteomes" id="UP001623349">
    <property type="component" value="Unassembled WGS sequence"/>
</dbReference>